<reference evidence="1" key="1">
    <citation type="submission" date="2014-11" db="EMBL/GenBank/DDBJ databases">
        <authorList>
            <person name="Amaro Gonzalez C."/>
        </authorList>
    </citation>
    <scope>NUCLEOTIDE SEQUENCE</scope>
</reference>
<protein>
    <submittedName>
        <fullName evidence="1">Uncharacterized protein</fullName>
    </submittedName>
</protein>
<dbReference type="EMBL" id="GBXM01019161">
    <property type="protein sequence ID" value="JAH89416.1"/>
    <property type="molecule type" value="Transcribed_RNA"/>
</dbReference>
<accession>A0A0E9WGL2</accession>
<proteinExistence type="predicted"/>
<sequence>MNPKWPASSLGETGIRVRESGGTIVIPSCHLVANIGNAVYFLDRNDLIND</sequence>
<reference evidence="1" key="2">
    <citation type="journal article" date="2015" name="Fish Shellfish Immunol.">
        <title>Early steps in the European eel (Anguilla anguilla)-Vibrio vulnificus interaction in the gills: Role of the RtxA13 toxin.</title>
        <authorList>
            <person name="Callol A."/>
            <person name="Pajuelo D."/>
            <person name="Ebbesson L."/>
            <person name="Teles M."/>
            <person name="MacKenzie S."/>
            <person name="Amaro C."/>
        </authorList>
    </citation>
    <scope>NUCLEOTIDE SEQUENCE</scope>
</reference>
<evidence type="ECO:0000313" key="1">
    <source>
        <dbReference type="EMBL" id="JAH89416.1"/>
    </source>
</evidence>
<organism evidence="1">
    <name type="scientific">Anguilla anguilla</name>
    <name type="common">European freshwater eel</name>
    <name type="synonym">Muraena anguilla</name>
    <dbReference type="NCBI Taxonomy" id="7936"/>
    <lineage>
        <taxon>Eukaryota</taxon>
        <taxon>Metazoa</taxon>
        <taxon>Chordata</taxon>
        <taxon>Craniata</taxon>
        <taxon>Vertebrata</taxon>
        <taxon>Euteleostomi</taxon>
        <taxon>Actinopterygii</taxon>
        <taxon>Neopterygii</taxon>
        <taxon>Teleostei</taxon>
        <taxon>Anguilliformes</taxon>
        <taxon>Anguillidae</taxon>
        <taxon>Anguilla</taxon>
    </lineage>
</organism>
<name>A0A0E9WGL2_ANGAN</name>
<dbReference type="AlphaFoldDB" id="A0A0E9WGL2"/>